<gene>
    <name evidence="2" type="ORF">EDC50_1129</name>
</gene>
<comment type="caution">
    <text evidence="2">The sequence shown here is derived from an EMBL/GenBank/DDBJ whole genome shotgun (WGS) entry which is preliminary data.</text>
</comment>
<dbReference type="EMBL" id="RKQN01000001">
    <property type="protein sequence ID" value="RPE81926.1"/>
    <property type="molecule type" value="Genomic_DNA"/>
</dbReference>
<name>A0A3N4VFT3_9GAMM</name>
<evidence type="ECO:0000313" key="2">
    <source>
        <dbReference type="EMBL" id="RPE81926.1"/>
    </source>
</evidence>
<feature type="compositionally biased region" description="Basic and acidic residues" evidence="1">
    <location>
        <begin position="44"/>
        <end position="65"/>
    </location>
</feature>
<dbReference type="RefSeq" id="WP_123769434.1">
    <property type="nucleotide sequence ID" value="NZ_RKQN01000001.1"/>
</dbReference>
<dbReference type="Proteomes" id="UP000269708">
    <property type="component" value="Unassembled WGS sequence"/>
</dbReference>
<keyword evidence="3" id="KW-1185">Reference proteome</keyword>
<feature type="region of interest" description="Disordered" evidence="1">
    <location>
        <begin position="1"/>
        <end position="65"/>
    </location>
</feature>
<proteinExistence type="predicted"/>
<dbReference type="OrthoDB" id="6026282at2"/>
<evidence type="ECO:0000256" key="1">
    <source>
        <dbReference type="SAM" id="MobiDB-lite"/>
    </source>
</evidence>
<accession>A0A3N4VFT3</accession>
<reference evidence="2 3" key="1">
    <citation type="submission" date="2018-11" db="EMBL/GenBank/DDBJ databases">
        <title>Genomic Encyclopedia of Type Strains, Phase IV (KMG-IV): sequencing the most valuable type-strain genomes for metagenomic binning, comparative biology and taxonomic classification.</title>
        <authorList>
            <person name="Goeker M."/>
        </authorList>
    </citation>
    <scope>NUCLEOTIDE SEQUENCE [LARGE SCALE GENOMIC DNA]</scope>
    <source>
        <strain evidence="2 3">DSM 25623</strain>
    </source>
</reference>
<protein>
    <submittedName>
        <fullName evidence="2">Uncharacterized protein</fullName>
    </submittedName>
</protein>
<dbReference type="AlphaFoldDB" id="A0A3N4VFT3"/>
<sequence>MARHPNREQNPGKGKNLGRGLANIGDQDRRDLAGSGDKAPTQDQSRRMTSGERGHAEAARKRAPH</sequence>
<evidence type="ECO:0000313" key="3">
    <source>
        <dbReference type="Proteomes" id="UP000269708"/>
    </source>
</evidence>
<organism evidence="2 3">
    <name type="scientific">Vulcaniibacterium tengchongense</name>
    <dbReference type="NCBI Taxonomy" id="1273429"/>
    <lineage>
        <taxon>Bacteria</taxon>
        <taxon>Pseudomonadati</taxon>
        <taxon>Pseudomonadota</taxon>
        <taxon>Gammaproteobacteria</taxon>
        <taxon>Lysobacterales</taxon>
        <taxon>Lysobacteraceae</taxon>
        <taxon>Vulcaniibacterium</taxon>
    </lineage>
</organism>